<protein>
    <submittedName>
        <fullName evidence="4">BatA and WFA domain-containing protein</fullName>
    </submittedName>
</protein>
<feature type="domain" description="Aerotolerance regulator N-terminal" evidence="2">
    <location>
        <begin position="1"/>
        <end position="78"/>
    </location>
</feature>
<keyword evidence="5" id="KW-1185">Reference proteome</keyword>
<sequence length="600" mass="65527">MGFNNAYALWSLPLLGLIVLMYMLKQQHEEMEISSLYLWKKAMGSSEVKKPWQRLKNNILMLMQLLAAFMMIMALSGPYLTKGKVLGGNIIIAIDRSGSMNALYGEKSRLDTAKAMAEKAIREAGSSSAFTVVSVDKGAKVEISGTGDKEAAVKAIRGIEKTGMQGSLKDDLSLIKAMYKQFPSAHVLVYTDEAVALEDMAGEIIALGGKAENAGITHISYSRDGEAYTVLVRVGNNGEAAAERELALYGEDSLLGLTEIVLEPGESCNIMFEGIETGYKYLWAELTEEDALLEDNRAYLVLQSEESKKVLLFSEGNIFAEKALSSIEGLEVYKTDDINISDDDYDLYIFDGMMPSSLPQKGSLFFINPGGNSPYFKAGEAIAGGRAEILSHGLNQHADGYSFYIGKMRDIEKPYWADALIKAGQNTAAGAGVFEGRRIGYTAFDIHDSDFALNTAFPIFMYNMAAYLTDMEQQGKPYYYSGETIPLDSAGGAEEAVMENPQGLKASLNKGLLSYGYDDTRDTGIYKLSYKKSADSGDKIFAVNFPGEEAANAFKESWEGDKKLGDAGGNLLSGLNLRSLIIIFVLLLLAGEWMVYIRGN</sequence>
<dbReference type="InterPro" id="IPR002035">
    <property type="entry name" value="VWF_A"/>
</dbReference>
<dbReference type="PANTHER" id="PTHR37464:SF1">
    <property type="entry name" value="BLL2463 PROTEIN"/>
    <property type="match status" value="1"/>
</dbReference>
<dbReference type="EMBL" id="JAJEKE010000013">
    <property type="protein sequence ID" value="MCQ1530608.1"/>
    <property type="molecule type" value="Genomic_DNA"/>
</dbReference>
<reference evidence="4 5" key="1">
    <citation type="submission" date="2021-10" db="EMBL/GenBank/DDBJ databases">
        <title>Lutispora strain m25 sp. nov., a thermophilic, non-spore-forming bacterium isolated from a lab-scale methanogenic bioreactor digesting anaerobic sludge.</title>
        <authorList>
            <person name="El Houari A."/>
            <person name="Mcdonald J."/>
        </authorList>
    </citation>
    <scope>NUCLEOTIDE SEQUENCE [LARGE SCALE GENOMIC DNA]</scope>
    <source>
        <strain evidence="5">m25</strain>
    </source>
</reference>
<organism evidence="4 5">
    <name type="scientific">Lutispora saccharofermentans</name>
    <dbReference type="NCBI Taxonomy" id="3024236"/>
    <lineage>
        <taxon>Bacteria</taxon>
        <taxon>Bacillati</taxon>
        <taxon>Bacillota</taxon>
        <taxon>Clostridia</taxon>
        <taxon>Lutisporales</taxon>
        <taxon>Lutisporaceae</taxon>
        <taxon>Lutispora</taxon>
    </lineage>
</organism>
<accession>A0ABT1NH98</accession>
<dbReference type="InterPro" id="IPR024163">
    <property type="entry name" value="Aerotolerance_reg_N"/>
</dbReference>
<comment type="caution">
    <text evidence="4">The sequence shown here is derived from an EMBL/GenBank/DDBJ whole genome shotgun (WGS) entry which is preliminary data.</text>
</comment>
<dbReference type="Gene3D" id="3.40.50.410">
    <property type="entry name" value="von Willebrand factor, type A domain"/>
    <property type="match status" value="1"/>
</dbReference>
<feature type="domain" description="VWFA" evidence="3">
    <location>
        <begin position="90"/>
        <end position="193"/>
    </location>
</feature>
<feature type="transmembrane region" description="Helical" evidence="1">
    <location>
        <begin position="580"/>
        <end position="597"/>
    </location>
</feature>
<dbReference type="SUPFAM" id="SSF53300">
    <property type="entry name" value="vWA-like"/>
    <property type="match status" value="1"/>
</dbReference>
<evidence type="ECO:0000259" key="3">
    <source>
        <dbReference type="Pfam" id="PF13519"/>
    </source>
</evidence>
<dbReference type="RefSeq" id="WP_255228130.1">
    <property type="nucleotide sequence ID" value="NZ_JAJEKE010000013.1"/>
</dbReference>
<proteinExistence type="predicted"/>
<dbReference type="Pfam" id="PF07584">
    <property type="entry name" value="BatA"/>
    <property type="match status" value="1"/>
</dbReference>
<feature type="transmembrane region" description="Helical" evidence="1">
    <location>
        <begin position="6"/>
        <end position="24"/>
    </location>
</feature>
<evidence type="ECO:0000313" key="5">
    <source>
        <dbReference type="Proteomes" id="UP001651880"/>
    </source>
</evidence>
<evidence type="ECO:0000313" key="4">
    <source>
        <dbReference type="EMBL" id="MCQ1530608.1"/>
    </source>
</evidence>
<dbReference type="Pfam" id="PF13519">
    <property type="entry name" value="VWA_2"/>
    <property type="match status" value="1"/>
</dbReference>
<dbReference type="Proteomes" id="UP001651880">
    <property type="component" value="Unassembled WGS sequence"/>
</dbReference>
<keyword evidence="1" id="KW-0472">Membrane</keyword>
<keyword evidence="1" id="KW-1133">Transmembrane helix</keyword>
<keyword evidence="1" id="KW-0812">Transmembrane</keyword>
<dbReference type="PANTHER" id="PTHR37464">
    <property type="entry name" value="BLL2463 PROTEIN"/>
    <property type="match status" value="1"/>
</dbReference>
<evidence type="ECO:0000259" key="2">
    <source>
        <dbReference type="Pfam" id="PF07584"/>
    </source>
</evidence>
<name>A0ABT1NH98_9FIRM</name>
<dbReference type="InterPro" id="IPR036465">
    <property type="entry name" value="vWFA_dom_sf"/>
</dbReference>
<feature type="transmembrane region" description="Helical" evidence="1">
    <location>
        <begin position="59"/>
        <end position="80"/>
    </location>
</feature>
<dbReference type="CDD" id="cd00198">
    <property type="entry name" value="vWFA"/>
    <property type="match status" value="1"/>
</dbReference>
<gene>
    <name evidence="4" type="ORF">LJD61_13785</name>
</gene>
<evidence type="ECO:0000256" key="1">
    <source>
        <dbReference type="SAM" id="Phobius"/>
    </source>
</evidence>